<feature type="domain" description="DUF1995" evidence="2">
    <location>
        <begin position="5"/>
        <end position="209"/>
    </location>
</feature>
<dbReference type="EMBL" id="JADQBC010000006">
    <property type="protein sequence ID" value="MBR8826609.1"/>
    <property type="molecule type" value="Genomic_DNA"/>
</dbReference>
<gene>
    <name evidence="3" type="ORF">DSM107014_01670</name>
</gene>
<dbReference type="InterPro" id="IPR053021">
    <property type="entry name" value="Chloroplast_ADK"/>
</dbReference>
<dbReference type="PANTHER" id="PTHR35509:SF1">
    <property type="entry name" value="DOMAIN PROTEIN, PUTATIVE (DUF1995)-RELATED"/>
    <property type="match status" value="1"/>
</dbReference>
<comment type="caution">
    <text evidence="3">The sequence shown here is derived from an EMBL/GenBank/DDBJ whole genome shotgun (WGS) entry which is preliminary data.</text>
</comment>
<proteinExistence type="predicted"/>
<sequence length="246" mass="27423">MVTVPTSLEETLAQAKTATLGALNDGYKRVQVELVIPEIALKAMNIAWEFTPLFQEYGSGLKVLFPDTGAAALARREWGEILFKISDLGSSRTPVEMKVNDEDRAFLVVCPSAVEVGQVEKLCNIAGERPVVLLIPQLEDVSIVGIGYAARELRKRFLSTLESCYYFRPLEGAVVLRSYPSLWQVWLEKEDEYELRAEESEKPMGEALERILNKQSSSKEEGNVGPTPKKTSLLGNLQKFLRALSQ</sequence>
<evidence type="ECO:0000313" key="3">
    <source>
        <dbReference type="EMBL" id="MBR8826609.1"/>
    </source>
</evidence>
<evidence type="ECO:0000259" key="2">
    <source>
        <dbReference type="Pfam" id="PF09353"/>
    </source>
</evidence>
<dbReference type="AlphaFoldDB" id="A0A941GMQ1"/>
<accession>A0A941GMQ1</accession>
<evidence type="ECO:0000256" key="1">
    <source>
        <dbReference type="SAM" id="MobiDB-lite"/>
    </source>
</evidence>
<feature type="compositionally biased region" description="Basic and acidic residues" evidence="1">
    <location>
        <begin position="212"/>
        <end position="222"/>
    </location>
</feature>
<dbReference type="Pfam" id="PF09353">
    <property type="entry name" value="DUF1995"/>
    <property type="match status" value="1"/>
</dbReference>
<name>A0A941GMQ1_9CHRO</name>
<protein>
    <submittedName>
        <fullName evidence="3">DUF1995 family protein</fullName>
    </submittedName>
</protein>
<dbReference type="InterPro" id="IPR018962">
    <property type="entry name" value="DUF1995"/>
</dbReference>
<feature type="region of interest" description="Disordered" evidence="1">
    <location>
        <begin position="212"/>
        <end position="234"/>
    </location>
</feature>
<dbReference type="PANTHER" id="PTHR35509">
    <property type="entry name" value="DOMAIN PROTEIN, PUTATIVE (DUF1995)-RELATED"/>
    <property type="match status" value="1"/>
</dbReference>
<dbReference type="Proteomes" id="UP000767446">
    <property type="component" value="Unassembled WGS sequence"/>
</dbReference>
<organism evidence="3 4">
    <name type="scientific">Gomphosphaeria aponina SAG 52.96 = DSM 107014</name>
    <dbReference type="NCBI Taxonomy" id="1521640"/>
    <lineage>
        <taxon>Bacteria</taxon>
        <taxon>Bacillati</taxon>
        <taxon>Cyanobacteriota</taxon>
        <taxon>Cyanophyceae</taxon>
        <taxon>Oscillatoriophycideae</taxon>
        <taxon>Chroococcales</taxon>
        <taxon>Gomphosphaeriaceae</taxon>
        <taxon>Gomphosphaeria</taxon>
    </lineage>
</organism>
<reference evidence="3" key="1">
    <citation type="submission" date="2021-02" db="EMBL/GenBank/DDBJ databases">
        <title>Metagenome analyses of Stigonema ocellatum DSM 106950, Chlorogloea purpurea SAG 13.99 and Gomphosphaeria aponina DSM 107014.</title>
        <authorList>
            <person name="Marter P."/>
            <person name="Huang S."/>
        </authorList>
    </citation>
    <scope>NUCLEOTIDE SEQUENCE</scope>
    <source>
        <strain evidence="3">JP213</strain>
    </source>
</reference>
<evidence type="ECO:0000313" key="4">
    <source>
        <dbReference type="Proteomes" id="UP000767446"/>
    </source>
</evidence>